<reference evidence="3 4" key="1">
    <citation type="journal article" date="2020" name="Mol. Biol. Evol.">
        <title>Distinct Expression and Methylation Patterns for Genes with Different Fates following a Single Whole-Genome Duplication in Flowering Plants.</title>
        <authorList>
            <person name="Shi T."/>
            <person name="Rahmani R.S."/>
            <person name="Gugger P.F."/>
            <person name="Wang M."/>
            <person name="Li H."/>
            <person name="Zhang Y."/>
            <person name="Li Z."/>
            <person name="Wang Q."/>
            <person name="Van de Peer Y."/>
            <person name="Marchal K."/>
            <person name="Chen J."/>
        </authorList>
    </citation>
    <scope>NUCLEOTIDE SEQUENCE [LARGE SCALE GENOMIC DNA]</scope>
    <source>
        <tissue evidence="3">Leaf</tissue>
    </source>
</reference>
<dbReference type="Proteomes" id="UP000607653">
    <property type="component" value="Unassembled WGS sequence"/>
</dbReference>
<dbReference type="Pfam" id="PF02148">
    <property type="entry name" value="zf-UBP"/>
    <property type="match status" value="1"/>
</dbReference>
<dbReference type="Gene3D" id="3.30.40.10">
    <property type="entry name" value="Zinc/RING finger domain, C3HC4 (zinc finger)"/>
    <property type="match status" value="1"/>
</dbReference>
<comment type="caution">
    <text evidence="3">The sequence shown here is derived from an EMBL/GenBank/DDBJ whole genome shotgun (WGS) entry which is preliminary data.</text>
</comment>
<dbReference type="SUPFAM" id="SSF57850">
    <property type="entry name" value="RING/U-box"/>
    <property type="match status" value="1"/>
</dbReference>
<organism evidence="3 4">
    <name type="scientific">Nelumbo nucifera</name>
    <name type="common">Sacred lotus</name>
    <dbReference type="NCBI Taxonomy" id="4432"/>
    <lineage>
        <taxon>Eukaryota</taxon>
        <taxon>Viridiplantae</taxon>
        <taxon>Streptophyta</taxon>
        <taxon>Embryophyta</taxon>
        <taxon>Tracheophyta</taxon>
        <taxon>Spermatophyta</taxon>
        <taxon>Magnoliopsida</taxon>
        <taxon>Proteales</taxon>
        <taxon>Nelumbonaceae</taxon>
        <taxon>Nelumbo</taxon>
    </lineage>
</organism>
<accession>A0A822ZLA8</accession>
<dbReference type="PROSITE" id="PS50271">
    <property type="entry name" value="ZF_UBP"/>
    <property type="match status" value="1"/>
</dbReference>
<dbReference type="GO" id="GO:0008270">
    <property type="term" value="F:zinc ion binding"/>
    <property type="evidence" value="ECO:0007669"/>
    <property type="project" value="UniProtKB-KW"/>
</dbReference>
<evidence type="ECO:0000313" key="4">
    <source>
        <dbReference type="Proteomes" id="UP000607653"/>
    </source>
</evidence>
<dbReference type="AlphaFoldDB" id="A0A822ZLA8"/>
<keyword evidence="1" id="KW-0479">Metal-binding</keyword>
<evidence type="ECO:0000256" key="1">
    <source>
        <dbReference type="PROSITE-ProRule" id="PRU00502"/>
    </source>
</evidence>
<dbReference type="InterPro" id="IPR013083">
    <property type="entry name" value="Znf_RING/FYVE/PHD"/>
</dbReference>
<feature type="domain" description="UBP-type" evidence="2">
    <location>
        <begin position="1"/>
        <end position="72"/>
    </location>
</feature>
<keyword evidence="4" id="KW-1185">Reference proteome</keyword>
<keyword evidence="1" id="KW-0863">Zinc-finger</keyword>
<gene>
    <name evidence="3" type="ORF">HUJ06_016791</name>
</gene>
<evidence type="ECO:0000313" key="3">
    <source>
        <dbReference type="EMBL" id="DAD46854.1"/>
    </source>
</evidence>
<evidence type="ECO:0000259" key="2">
    <source>
        <dbReference type="PROSITE" id="PS50271"/>
    </source>
</evidence>
<proteinExistence type="predicted"/>
<dbReference type="InterPro" id="IPR001607">
    <property type="entry name" value="Znf_UBP"/>
</dbReference>
<protein>
    <recommendedName>
        <fullName evidence="2">UBP-type domain-containing protein</fullName>
    </recommendedName>
</protein>
<dbReference type="EMBL" id="DUZY01000008">
    <property type="protein sequence ID" value="DAD46854.1"/>
    <property type="molecule type" value="Genomic_DNA"/>
</dbReference>
<sequence length="195" mass="22254">MILCGRRNWDGSGGNNHAIEHYKETNYPLAVKLGTITADLEGAGGSSSCTEKKSPSKSENLHVEVLMGRAVNQRQVFFVAATRRINLLLKQTKETFEHLFFTWPYARAIWLQNLSGLNPDKIKEKPPHEIILNWLRARKFTVFCTVSITLYLIWKARNNLMFKIILMSPLELLNSLRSYQLDTSMQNNNTCIAAP</sequence>
<keyword evidence="1" id="KW-0862">Zinc</keyword>
<name>A0A822ZLA8_NELNU</name>